<dbReference type="Proteomes" id="UP000266841">
    <property type="component" value="Unassembled WGS sequence"/>
</dbReference>
<accession>K0TGT9</accession>
<reference evidence="2 3" key="1">
    <citation type="journal article" date="2012" name="Genome Biol.">
        <title>Genome and low-iron response of an oceanic diatom adapted to chronic iron limitation.</title>
        <authorList>
            <person name="Lommer M."/>
            <person name="Specht M."/>
            <person name="Roy A.S."/>
            <person name="Kraemer L."/>
            <person name="Andreson R."/>
            <person name="Gutowska M.A."/>
            <person name="Wolf J."/>
            <person name="Bergner S.V."/>
            <person name="Schilhabel M.B."/>
            <person name="Klostermeier U.C."/>
            <person name="Beiko R.G."/>
            <person name="Rosenstiel P."/>
            <person name="Hippler M."/>
            <person name="Laroche J."/>
        </authorList>
    </citation>
    <scope>NUCLEOTIDE SEQUENCE [LARGE SCALE GENOMIC DNA]</scope>
    <source>
        <strain evidence="2 3">CCMP1005</strain>
    </source>
</reference>
<organism evidence="2 3">
    <name type="scientific">Thalassiosira oceanica</name>
    <name type="common">Marine diatom</name>
    <dbReference type="NCBI Taxonomy" id="159749"/>
    <lineage>
        <taxon>Eukaryota</taxon>
        <taxon>Sar</taxon>
        <taxon>Stramenopiles</taxon>
        <taxon>Ochrophyta</taxon>
        <taxon>Bacillariophyta</taxon>
        <taxon>Coscinodiscophyceae</taxon>
        <taxon>Thalassiosirophycidae</taxon>
        <taxon>Thalassiosirales</taxon>
        <taxon>Thalassiosiraceae</taxon>
        <taxon>Thalassiosira</taxon>
    </lineage>
</organism>
<comment type="caution">
    <text evidence="2">The sequence shown here is derived from an EMBL/GenBank/DDBJ whole genome shotgun (WGS) entry which is preliminary data.</text>
</comment>
<name>K0TGT9_THAOC</name>
<protein>
    <submittedName>
        <fullName evidence="2">Uncharacterized protein</fullName>
    </submittedName>
</protein>
<evidence type="ECO:0000256" key="1">
    <source>
        <dbReference type="SAM" id="MobiDB-lite"/>
    </source>
</evidence>
<gene>
    <name evidence="2" type="ORF">THAOC_00144</name>
</gene>
<evidence type="ECO:0000313" key="3">
    <source>
        <dbReference type="Proteomes" id="UP000266841"/>
    </source>
</evidence>
<sequence length="103" mass="10711">ATPDEAEEPAYEEAPARREEDGRDSLPLFPAPSPCAVAFETAPSCTSYLRHGVGVSIPTDNVPNNGCGRCRFPTSLGHKERAARVASEVAMAGQLGGGQPSAT</sequence>
<feature type="compositionally biased region" description="Basic and acidic residues" evidence="1">
    <location>
        <begin position="14"/>
        <end position="24"/>
    </location>
</feature>
<evidence type="ECO:0000313" key="2">
    <source>
        <dbReference type="EMBL" id="EJK77983.1"/>
    </source>
</evidence>
<proteinExistence type="predicted"/>
<feature type="compositionally biased region" description="Acidic residues" evidence="1">
    <location>
        <begin position="1"/>
        <end position="11"/>
    </location>
</feature>
<feature type="region of interest" description="Disordered" evidence="1">
    <location>
        <begin position="1"/>
        <end position="29"/>
    </location>
</feature>
<dbReference type="AlphaFoldDB" id="K0TGT9"/>
<dbReference type="EMBL" id="AGNL01000144">
    <property type="protein sequence ID" value="EJK77983.1"/>
    <property type="molecule type" value="Genomic_DNA"/>
</dbReference>
<keyword evidence="3" id="KW-1185">Reference proteome</keyword>
<feature type="non-terminal residue" evidence="2">
    <location>
        <position position="1"/>
    </location>
</feature>